<evidence type="ECO:0000313" key="2">
    <source>
        <dbReference type="Proteomes" id="UP000026915"/>
    </source>
</evidence>
<proteinExistence type="predicted"/>
<keyword evidence="2" id="KW-1185">Reference proteome</keyword>
<accession>A0A061GJY2</accession>
<name>A0A061GJY2_THECC</name>
<evidence type="ECO:0000313" key="1">
    <source>
        <dbReference type="EMBL" id="EOY29851.1"/>
    </source>
</evidence>
<dbReference type="Proteomes" id="UP000026915">
    <property type="component" value="Chromosome 9"/>
</dbReference>
<dbReference type="InParanoid" id="A0A061GJY2"/>
<sequence>MSCDKINFQNRKINKETCEGCKIRCSLLIGPADIESFNMLVIAFSRSIHLLNQLKQWRHCRTSLEEPKHRKLASKAKSVKFLPNERNLGCLHTVISSQGISFLIQAPLTLWSHVNFTLFCFRAKHLVLVIDAPITRSWKTR</sequence>
<organism evidence="1 2">
    <name type="scientific">Theobroma cacao</name>
    <name type="common">Cacao</name>
    <name type="synonym">Cocoa</name>
    <dbReference type="NCBI Taxonomy" id="3641"/>
    <lineage>
        <taxon>Eukaryota</taxon>
        <taxon>Viridiplantae</taxon>
        <taxon>Streptophyta</taxon>
        <taxon>Embryophyta</taxon>
        <taxon>Tracheophyta</taxon>
        <taxon>Spermatophyta</taxon>
        <taxon>Magnoliopsida</taxon>
        <taxon>eudicotyledons</taxon>
        <taxon>Gunneridae</taxon>
        <taxon>Pentapetalae</taxon>
        <taxon>rosids</taxon>
        <taxon>malvids</taxon>
        <taxon>Malvales</taxon>
        <taxon>Malvaceae</taxon>
        <taxon>Byttnerioideae</taxon>
        <taxon>Theobroma</taxon>
    </lineage>
</organism>
<dbReference type="EMBL" id="CM001887">
    <property type="protein sequence ID" value="EOY29851.1"/>
    <property type="molecule type" value="Genomic_DNA"/>
</dbReference>
<protein>
    <submittedName>
        <fullName evidence="1">Uncharacterized protein</fullName>
    </submittedName>
</protein>
<dbReference type="HOGENOM" id="CLU_1828833_0_0_1"/>
<dbReference type="AlphaFoldDB" id="A0A061GJY2"/>
<gene>
    <name evidence="1" type="ORF">TCM_037253</name>
</gene>
<reference evidence="1 2" key="1">
    <citation type="journal article" date="2013" name="Genome Biol.">
        <title>The genome sequence of the most widely cultivated cacao type and its use to identify candidate genes regulating pod color.</title>
        <authorList>
            <person name="Motamayor J.C."/>
            <person name="Mockaitis K."/>
            <person name="Schmutz J."/>
            <person name="Haiminen N."/>
            <person name="Iii D.L."/>
            <person name="Cornejo O."/>
            <person name="Findley S.D."/>
            <person name="Zheng P."/>
            <person name="Utro F."/>
            <person name="Royaert S."/>
            <person name="Saski C."/>
            <person name="Jenkins J."/>
            <person name="Podicheti R."/>
            <person name="Zhao M."/>
            <person name="Scheffler B.E."/>
            <person name="Stack J.C."/>
            <person name="Feltus F.A."/>
            <person name="Mustiga G.M."/>
            <person name="Amores F."/>
            <person name="Phillips W."/>
            <person name="Marelli J.P."/>
            <person name="May G.D."/>
            <person name="Shapiro H."/>
            <person name="Ma J."/>
            <person name="Bustamante C.D."/>
            <person name="Schnell R.J."/>
            <person name="Main D."/>
            <person name="Gilbert D."/>
            <person name="Parida L."/>
            <person name="Kuhn D.N."/>
        </authorList>
    </citation>
    <scope>NUCLEOTIDE SEQUENCE [LARGE SCALE GENOMIC DNA]</scope>
    <source>
        <strain evidence="2">cv. Matina 1-6</strain>
    </source>
</reference>
<dbReference type="Gramene" id="EOY29851">
    <property type="protein sequence ID" value="EOY29851"/>
    <property type="gene ID" value="TCM_037253"/>
</dbReference>